<dbReference type="KEGG" id="saes:HBH39_13650"/>
<evidence type="ECO:0000256" key="1">
    <source>
        <dbReference type="SAM" id="Coils"/>
    </source>
</evidence>
<dbReference type="Proteomes" id="UP000502608">
    <property type="component" value="Chromosome"/>
</dbReference>
<dbReference type="AlphaFoldDB" id="A0A6G9QNL2"/>
<dbReference type="RefSeq" id="WP_167679169.1">
    <property type="nucleotide sequence ID" value="NZ_CP050313.1"/>
</dbReference>
<feature type="chain" id="PRO_5026114659" evidence="2">
    <location>
        <begin position="22"/>
        <end position="429"/>
    </location>
</feature>
<dbReference type="EMBL" id="CP050313">
    <property type="protein sequence ID" value="QIR15411.1"/>
    <property type="molecule type" value="Genomic_DNA"/>
</dbReference>
<reference evidence="3 4" key="1">
    <citation type="submission" date="2020-03" db="EMBL/GenBank/DDBJ databases">
        <title>Complete genome sequence of Shewanella sp.</title>
        <authorList>
            <person name="Kim Y.-S."/>
            <person name="Kim S.-J."/>
            <person name="Jung H.-K."/>
            <person name="Kim K.-H."/>
        </authorList>
    </citation>
    <scope>NUCLEOTIDE SEQUENCE [LARGE SCALE GENOMIC DNA]</scope>
    <source>
        <strain evidence="3 4">PN3F2</strain>
    </source>
</reference>
<keyword evidence="2" id="KW-0732">Signal</keyword>
<gene>
    <name evidence="3" type="ORF">HBH39_13650</name>
</gene>
<protein>
    <submittedName>
        <fullName evidence="3">Carbohydrate porin</fullName>
    </submittedName>
</protein>
<sequence length="429" mass="48085">MTRYRLTATCIMLALSASANASSVEEELQALKARIEQLESQQQKTTQKSQEAEQRNIAVVNEVEEIKDVAVEQAQVKVNFGGAVRVNYSYEDFNDANADRGGDFDFDLFRIDVSGSYGNLIYSAQYRWFEYMNAVQHAWIGYHFDEHQQGKIGVTQVPFGMLTYASNNYFFSSNFYLGLEDDHDMGLNYTYNSDVNRFDIAFYKNDEQGGIDGFVSDRTDRYAYDVVGIRLDGEDAYDAPTAGYEAGEVNTFNLRYAHNFTFDKLNLEIGGSVQSGQLEIANGADGDNFAAAIHSIFDVERWNVKLQVTDYEYNVDGMDVDRIVVAAYHFYDSIPAEATTYIANIAYSLPVNVGPISNLTFYNDYSLVTGKSASLKDTFMNVTGMAVSAGGLYTYLDFVVAQNQPFIGGTMVGNGNTNKRFNINFGYYF</sequence>
<name>A0A6G9QNL2_9GAMM</name>
<dbReference type="SUPFAM" id="SSF56935">
    <property type="entry name" value="Porins"/>
    <property type="match status" value="1"/>
</dbReference>
<proteinExistence type="predicted"/>
<evidence type="ECO:0000313" key="3">
    <source>
        <dbReference type="EMBL" id="QIR15411.1"/>
    </source>
</evidence>
<evidence type="ECO:0000313" key="4">
    <source>
        <dbReference type="Proteomes" id="UP000502608"/>
    </source>
</evidence>
<keyword evidence="4" id="KW-1185">Reference proteome</keyword>
<feature type="signal peptide" evidence="2">
    <location>
        <begin position="1"/>
        <end position="21"/>
    </location>
</feature>
<organism evidence="3 4">
    <name type="scientific">Shewanella aestuarii</name>
    <dbReference type="NCBI Taxonomy" id="1028752"/>
    <lineage>
        <taxon>Bacteria</taxon>
        <taxon>Pseudomonadati</taxon>
        <taxon>Pseudomonadota</taxon>
        <taxon>Gammaproteobacteria</taxon>
        <taxon>Alteromonadales</taxon>
        <taxon>Shewanellaceae</taxon>
        <taxon>Shewanella</taxon>
    </lineage>
</organism>
<keyword evidence="1" id="KW-0175">Coiled coil</keyword>
<feature type="coiled-coil region" evidence="1">
    <location>
        <begin position="14"/>
        <end position="55"/>
    </location>
</feature>
<accession>A0A6G9QNL2</accession>
<evidence type="ECO:0000256" key="2">
    <source>
        <dbReference type="SAM" id="SignalP"/>
    </source>
</evidence>